<dbReference type="Pfam" id="PF00078">
    <property type="entry name" value="RVT_1"/>
    <property type="match status" value="1"/>
</dbReference>
<reference evidence="4" key="2">
    <citation type="submission" date="2024-04" db="EMBL/GenBank/DDBJ databases">
        <authorList>
            <person name="Chen Y."/>
            <person name="Shah S."/>
            <person name="Dougan E. K."/>
            <person name="Thang M."/>
            <person name="Chan C."/>
        </authorList>
    </citation>
    <scope>NUCLEOTIDE SEQUENCE [LARGE SCALE GENOMIC DNA]</scope>
</reference>
<dbReference type="EMBL" id="CAMXCT010002176">
    <property type="protein sequence ID" value="CAI3996214.1"/>
    <property type="molecule type" value="Genomic_DNA"/>
</dbReference>
<dbReference type="SUPFAM" id="SSF56672">
    <property type="entry name" value="DNA/RNA polymerases"/>
    <property type="match status" value="1"/>
</dbReference>
<dbReference type="InterPro" id="IPR000477">
    <property type="entry name" value="RT_dom"/>
</dbReference>
<gene>
    <name evidence="3" type="ORF">C1SCF055_LOCUS22709</name>
</gene>
<sequence>VFNAGFAGQWASETLAPNKKLSLEAVQQHGSALPFACAELRSDKQVVMDSVRQDGYGFGEELRIGSSASATASGPLNLLKCVVSLVDRRAAPKKNRQLLVSRGCETCLGQEEVKKLEMEGSMFFAKFTAQLQTRDEEINLLGSILDEQTIVQPAKIAAALQANAGPCPSMLRLVLRRFWRNPASVLLVLRLLEYLVSLWARWRRHVHSKRQVLNPEDELELDLVQGRWAKGSADVRCLLTAENLLNLGRVEKRTLFQVSAKKLLAKNEHLLGILTNAAQHCHEQSHNCLVTRWLPPNERYHILQASVNAMSSMFGPQYVHQNALGQSGADLFKSTWYCVTIMTPTRAENHLPSEQQVSQTSQSLETCTFTDMTRTPRPTLRIVIVHESEIRAIADGKLQPPSWGFFNSRHAERYRMLCDFSRNFQQQLIRTPADSSSMSSRSPFTSERTHKSEHERKPDGGMMKRVVSQPNLQKAGLNRPLSIDRIKGRGEASMVERLKEAAALADEKEKSLGASDENCGELEISNPFEALADTRTSPDETNTHHLVQMTHALMQKMEHNLVQKLDLIQAQQKTISDTVDSHSAQLATNSLELTSIQSRLQALESTHNASSGAEPSQITKLQLEVTSLAQQVQDITRQRTPSAPPPIINPPNRSEAPRAATLSPHRSRAGTISPQMAMDLEVDWNRLIIGGWHLDTRREKVEAEARDLIKKLGIHESVTDVIVYGRRASACHLILTPQPATEAKRRMIAWQTQHKDQHTIPSSGKAAWMTPHKSAQKRLKNRATKYAANILQPILDHASPEHLDIDWNKQILWYRDMRVIAFSKSDLLLPSGSGRPVHEAQYVDPRSQDELPFFVDLTRLSKLTGKEIPALQRKLTTDGFLAADDPNVQLHDELRDYWIVATDQLSSHHGQAILVDKTFASAVLHTLKGTRFLGAHILHKSGLRLWVFSGHLPHHHQPLSDYSAATTELQQLLQRTQHLPTLVVGDWNATPHREPMDEQALALACLEAEAQLMFRLPEQPTWKHRVYDFVGFTPAFERCIAPSCLPTSPLIVEGMDSLLPSDHKLITWETTFFQPPQRQGYRHKQHTGRWQVDLQRLQRSLEHQSATPDWPQLCRLARQCQYRLPSRKFQDSPALKELCRARNATANALQRASLSRHIIATRRAERAQWLSELHTSASSGDTSAIAFLKAKHQPTANWSHLIAHSGSLQGAIHNVKNHFQEVFSNTPIPTRTADCSHHIEALQAHMDQTEPTPLQPEELSLALANLKLGKTSGASGMSNEFLLAMGSTATGHSMLLNLLNAMLIDGDIPPPLLTGIACLLPKTPGATAASQIRPILLLEVLQKLFASILMRRGQPIEALFAAHHMIALANVTDKNPLFLKLDIKGAFDNLRHASVANFLATLPPQVSHEAMRLMQLLLDQTIQFSFLDAHWETHSSNGTPQGGSHSAGLFARTLDHAIGNLLQQWEAQGHVPLFPPLWLLLFVDDILMCFSSWTQALRLLPSFVDCLAQLGLHINPTKSCLVVSPGLRASSPPRHQLGILHQFPWVEHTTYLRKPFGYNLDPDALPHQAIQLIHAAWGRLRPVLKRCHWRHPATTCKMLDQYVGNSFLWLSPVLYPHQIFRTKVSRVQTTLMIEALNLYVPVLTDDEALHNLLRLRRHLVKRWILQMAPSGSWEIQYLRRYWSFLGHICRQEFQSNRPAKVMLHHLIAQHSHKLNRPGFLRLHVPHYVGPSNFQAKSSSHGSSGDHGHHGGIHGLRDNGAPVSPMTPQNPWDSKKVTLAVP</sequence>
<feature type="compositionally biased region" description="Low complexity" evidence="1">
    <location>
        <begin position="435"/>
        <end position="446"/>
    </location>
</feature>
<evidence type="ECO:0000256" key="1">
    <source>
        <dbReference type="SAM" id="MobiDB-lite"/>
    </source>
</evidence>
<proteinExistence type="predicted"/>
<protein>
    <recommendedName>
        <fullName evidence="2">Reverse transcriptase domain-containing protein</fullName>
    </recommendedName>
</protein>
<dbReference type="SUPFAM" id="SSF56219">
    <property type="entry name" value="DNase I-like"/>
    <property type="match status" value="1"/>
</dbReference>
<dbReference type="Gene3D" id="3.60.10.10">
    <property type="entry name" value="Endonuclease/exonuclease/phosphatase"/>
    <property type="match status" value="1"/>
</dbReference>
<evidence type="ECO:0000259" key="2">
    <source>
        <dbReference type="PROSITE" id="PS50878"/>
    </source>
</evidence>
<organism evidence="3">
    <name type="scientific">Cladocopium goreaui</name>
    <dbReference type="NCBI Taxonomy" id="2562237"/>
    <lineage>
        <taxon>Eukaryota</taxon>
        <taxon>Sar</taxon>
        <taxon>Alveolata</taxon>
        <taxon>Dinophyceae</taxon>
        <taxon>Suessiales</taxon>
        <taxon>Symbiodiniaceae</taxon>
        <taxon>Cladocopium</taxon>
    </lineage>
</organism>
<dbReference type="EMBL" id="CAMXCT020002176">
    <property type="protein sequence ID" value="CAL1149589.1"/>
    <property type="molecule type" value="Genomic_DNA"/>
</dbReference>
<reference evidence="3" key="1">
    <citation type="submission" date="2022-10" db="EMBL/GenBank/DDBJ databases">
        <authorList>
            <person name="Chen Y."/>
            <person name="Dougan E. K."/>
            <person name="Chan C."/>
            <person name="Rhodes N."/>
            <person name="Thang M."/>
        </authorList>
    </citation>
    <scope>NUCLEOTIDE SEQUENCE</scope>
</reference>
<dbReference type="Gene3D" id="3.30.70.270">
    <property type="match status" value="1"/>
</dbReference>
<dbReference type="InterPro" id="IPR036691">
    <property type="entry name" value="Endo/exonu/phosph_ase_sf"/>
</dbReference>
<dbReference type="OrthoDB" id="419770at2759"/>
<evidence type="ECO:0000313" key="3">
    <source>
        <dbReference type="EMBL" id="CAI3996214.1"/>
    </source>
</evidence>
<dbReference type="PROSITE" id="PS50878">
    <property type="entry name" value="RT_POL"/>
    <property type="match status" value="1"/>
</dbReference>
<accession>A0A9P1G094</accession>
<comment type="caution">
    <text evidence="3">The sequence shown here is derived from an EMBL/GenBank/DDBJ whole genome shotgun (WGS) entry which is preliminary data.</text>
</comment>
<feature type="non-terminal residue" evidence="3">
    <location>
        <position position="1"/>
    </location>
</feature>
<dbReference type="Pfam" id="PF13475">
    <property type="entry name" value="DUF4116"/>
    <property type="match status" value="1"/>
</dbReference>
<feature type="region of interest" description="Disordered" evidence="1">
    <location>
        <begin position="430"/>
        <end position="464"/>
    </location>
</feature>
<dbReference type="InterPro" id="IPR043128">
    <property type="entry name" value="Rev_trsase/Diguanyl_cyclase"/>
</dbReference>
<feature type="region of interest" description="Disordered" evidence="1">
    <location>
        <begin position="636"/>
        <end position="669"/>
    </location>
</feature>
<dbReference type="InterPro" id="IPR043502">
    <property type="entry name" value="DNA/RNA_pol_sf"/>
</dbReference>
<feature type="compositionally biased region" description="Basic and acidic residues" evidence="1">
    <location>
        <begin position="447"/>
        <end position="459"/>
    </location>
</feature>
<feature type="region of interest" description="Disordered" evidence="1">
    <location>
        <begin position="1733"/>
        <end position="1781"/>
    </location>
</feature>
<name>A0A9P1G094_9DINO</name>
<evidence type="ECO:0000313" key="4">
    <source>
        <dbReference type="EMBL" id="CAL1149589.1"/>
    </source>
</evidence>
<feature type="domain" description="Reverse transcriptase" evidence="2">
    <location>
        <begin position="1301"/>
        <end position="1541"/>
    </location>
</feature>
<dbReference type="InterPro" id="IPR025197">
    <property type="entry name" value="DUF4116"/>
</dbReference>